<dbReference type="PANTHER" id="PTHR31001:SF90">
    <property type="entry name" value="CENTROMERE DNA-BINDING PROTEIN COMPLEX CBF3 SUBUNIT B"/>
    <property type="match status" value="1"/>
</dbReference>
<comment type="subcellular location">
    <subcellularLocation>
        <location evidence="1">Nucleus</location>
    </subcellularLocation>
</comment>
<keyword evidence="2" id="KW-0805">Transcription regulation</keyword>
<dbReference type="SUPFAM" id="SSF57701">
    <property type="entry name" value="Zn2/Cys6 DNA-binding domain"/>
    <property type="match status" value="1"/>
</dbReference>
<feature type="compositionally biased region" description="Polar residues" evidence="6">
    <location>
        <begin position="71"/>
        <end position="84"/>
    </location>
</feature>
<dbReference type="GO" id="GO:0008270">
    <property type="term" value="F:zinc ion binding"/>
    <property type="evidence" value="ECO:0007669"/>
    <property type="project" value="InterPro"/>
</dbReference>
<accession>A0A1S9REH5</accession>
<dbReference type="PROSITE" id="PS00463">
    <property type="entry name" value="ZN2_CY6_FUNGAL_1"/>
    <property type="match status" value="1"/>
</dbReference>
<dbReference type="PROSITE" id="PS50048">
    <property type="entry name" value="ZN2_CY6_FUNGAL_2"/>
    <property type="match status" value="1"/>
</dbReference>
<feature type="region of interest" description="Disordered" evidence="6">
    <location>
        <begin position="1"/>
        <end position="36"/>
    </location>
</feature>
<evidence type="ECO:0000256" key="2">
    <source>
        <dbReference type="ARBA" id="ARBA00023015"/>
    </source>
</evidence>
<dbReference type="SMART" id="SM00066">
    <property type="entry name" value="GAL4"/>
    <property type="match status" value="1"/>
</dbReference>
<dbReference type="AlphaFoldDB" id="A0A1S9REH5"/>
<gene>
    <name evidence="8" type="ORF">PEBR_36008</name>
</gene>
<sequence length="727" mass="81965">MKRRSAHESATPQKQPRQDPVSCESCRKKKTKCDRQIPCGSCKSRRIDCNYGSNGPEASSPAAPPGDQLRNRPSNSVTASTRTTETPRETVLSRSAEDPLMTADRLENILMGHRIPSAVPSALRGELSGPPRMGLHARSQPHTGTSIGSFLNLVRDGGCVSSEHPATIHLASFLPSEADALSLFHYYLSHLDYQYHIVVPARTEQLIRSLYYALARGRSGDLNHIAMLFSILATALFYQLLSTESSAVAENCSRETAFLAGAALIQSNYVAYPTIEGLQAAMIIGHHLSSLTLNPCVSSLFFQGGLVSQAKSLGLHLLDSPRAVAERQERGFDKAETELKRRLWWDLASYDWLMGFLSGPQEWTYTIHPQHMNVRRPLNREDDIIGIDTEPPLMMPTCMSYTLQRLKLAEVCREIVDATAPYHFEGKDLPYETLLDLDRKLQQAYSELPAFFRFDQSSRRQFSTLYLKRPELAWQRAFIQQGYHSRLCRLHRQYFIRGARDPRYSYSHVVSLQSARKVLEVKRIMDEEAPLFTVNSSFFWAVTHHVFMAAVILLIDVCFNWDDILASKRKEEVLDACRLLSRAQQCSSVAREGINAMMCILRKHWKQERRPTTFSGTQAPQRSSPGFDVSALHDKSDIPTTGHVEDSVKTVRFDDPALGQNIPKHDQSVDLPKHDQSVDLVNSELEPVPLEDLWSQMLDESAHFPLDTPDWMDLLTELTNATLPGSE</sequence>
<evidence type="ECO:0000313" key="8">
    <source>
        <dbReference type="EMBL" id="OOQ83680.1"/>
    </source>
</evidence>
<feature type="region of interest" description="Disordered" evidence="6">
    <location>
        <begin position="53"/>
        <end position="99"/>
    </location>
</feature>
<dbReference type="InterPro" id="IPR001138">
    <property type="entry name" value="Zn2Cys6_DnaBD"/>
</dbReference>
<name>A0A1S9REH5_PENBI</name>
<dbReference type="GO" id="GO:0005634">
    <property type="term" value="C:nucleus"/>
    <property type="evidence" value="ECO:0007669"/>
    <property type="project" value="UniProtKB-SubCell"/>
</dbReference>
<comment type="caution">
    <text evidence="8">The sequence shown here is derived from an EMBL/GenBank/DDBJ whole genome shotgun (WGS) entry which is preliminary data.</text>
</comment>
<evidence type="ECO:0000256" key="5">
    <source>
        <dbReference type="ARBA" id="ARBA00023242"/>
    </source>
</evidence>
<dbReference type="PANTHER" id="PTHR31001">
    <property type="entry name" value="UNCHARACTERIZED TRANSCRIPTIONAL REGULATORY PROTEIN"/>
    <property type="match status" value="1"/>
</dbReference>
<dbReference type="InterPro" id="IPR050613">
    <property type="entry name" value="Sec_Metabolite_Reg"/>
</dbReference>
<reference evidence="9" key="1">
    <citation type="submission" date="2015-09" db="EMBL/GenBank/DDBJ databases">
        <authorList>
            <person name="Fill T.P."/>
            <person name="Baretta J.F."/>
            <person name="de Almeida L.G."/>
            <person name="Rocha M."/>
            <person name="de Souza D.H."/>
            <person name="Malavazi I."/>
            <person name="Cerdeira L.T."/>
            <person name="Hong H."/>
            <person name="Samborskyy M."/>
            <person name="de Vasconcelos A.T."/>
            <person name="Leadlay P."/>
            <person name="Rodrigues-Filho E."/>
        </authorList>
    </citation>
    <scope>NUCLEOTIDE SEQUENCE [LARGE SCALE GENOMIC DNA]</scope>
    <source>
        <strain evidence="9">LaBioMMi 136</strain>
    </source>
</reference>
<keyword evidence="3" id="KW-0238">DNA-binding</keyword>
<dbReference type="CDD" id="cd00067">
    <property type="entry name" value="GAL4"/>
    <property type="match status" value="1"/>
</dbReference>
<dbReference type="EMBL" id="LJBN01000194">
    <property type="protein sequence ID" value="OOQ83680.1"/>
    <property type="molecule type" value="Genomic_DNA"/>
</dbReference>
<organism evidence="8 9">
    <name type="scientific">Penicillium brasilianum</name>
    <dbReference type="NCBI Taxonomy" id="104259"/>
    <lineage>
        <taxon>Eukaryota</taxon>
        <taxon>Fungi</taxon>
        <taxon>Dikarya</taxon>
        <taxon>Ascomycota</taxon>
        <taxon>Pezizomycotina</taxon>
        <taxon>Eurotiomycetes</taxon>
        <taxon>Eurotiomycetidae</taxon>
        <taxon>Eurotiales</taxon>
        <taxon>Aspergillaceae</taxon>
        <taxon>Penicillium</taxon>
    </lineage>
</organism>
<dbReference type="InterPro" id="IPR036864">
    <property type="entry name" value="Zn2-C6_fun-type_DNA-bd_sf"/>
</dbReference>
<proteinExistence type="predicted"/>
<keyword evidence="4" id="KW-0804">Transcription</keyword>
<dbReference type="CDD" id="cd12148">
    <property type="entry name" value="fungal_TF_MHR"/>
    <property type="match status" value="1"/>
</dbReference>
<evidence type="ECO:0000259" key="7">
    <source>
        <dbReference type="PROSITE" id="PS50048"/>
    </source>
</evidence>
<dbReference type="Proteomes" id="UP000190744">
    <property type="component" value="Unassembled WGS sequence"/>
</dbReference>
<evidence type="ECO:0000256" key="3">
    <source>
        <dbReference type="ARBA" id="ARBA00023125"/>
    </source>
</evidence>
<evidence type="ECO:0000313" key="9">
    <source>
        <dbReference type="Proteomes" id="UP000190744"/>
    </source>
</evidence>
<dbReference type="Gene3D" id="4.10.240.10">
    <property type="entry name" value="Zn(2)-C6 fungal-type DNA-binding domain"/>
    <property type="match status" value="1"/>
</dbReference>
<evidence type="ECO:0000256" key="6">
    <source>
        <dbReference type="SAM" id="MobiDB-lite"/>
    </source>
</evidence>
<dbReference type="Pfam" id="PF00172">
    <property type="entry name" value="Zn_clus"/>
    <property type="match status" value="1"/>
</dbReference>
<keyword evidence="5" id="KW-0539">Nucleus</keyword>
<evidence type="ECO:0000256" key="1">
    <source>
        <dbReference type="ARBA" id="ARBA00004123"/>
    </source>
</evidence>
<feature type="domain" description="Zn(2)-C6 fungal-type" evidence="7">
    <location>
        <begin position="22"/>
        <end position="51"/>
    </location>
</feature>
<dbReference type="GO" id="GO:0000981">
    <property type="term" value="F:DNA-binding transcription factor activity, RNA polymerase II-specific"/>
    <property type="evidence" value="ECO:0007669"/>
    <property type="project" value="InterPro"/>
</dbReference>
<dbReference type="GO" id="GO:0003677">
    <property type="term" value="F:DNA binding"/>
    <property type="evidence" value="ECO:0007669"/>
    <property type="project" value="UniProtKB-KW"/>
</dbReference>
<evidence type="ECO:0000256" key="4">
    <source>
        <dbReference type="ARBA" id="ARBA00023163"/>
    </source>
</evidence>
<protein>
    <submittedName>
        <fullName evidence="8">C6 zinc finger domain protein</fullName>
    </submittedName>
</protein>